<dbReference type="InterPro" id="IPR018392">
    <property type="entry name" value="LysM"/>
</dbReference>
<dbReference type="SUPFAM" id="SSF54106">
    <property type="entry name" value="LysM domain"/>
    <property type="match status" value="1"/>
</dbReference>
<evidence type="ECO:0000313" key="5">
    <source>
        <dbReference type="EMBL" id="OQD63629.1"/>
    </source>
</evidence>
<dbReference type="Gene3D" id="3.10.350.10">
    <property type="entry name" value="LysM domain"/>
    <property type="match status" value="1"/>
</dbReference>
<dbReference type="OrthoDB" id="73875at2759"/>
<evidence type="ECO:0000256" key="3">
    <source>
        <dbReference type="SAM" id="SignalP"/>
    </source>
</evidence>
<dbReference type="STRING" id="60169.A0A1V6NGA1"/>
<feature type="chain" id="PRO_5012845107" description="LysM domain-containing protein" evidence="3">
    <location>
        <begin position="27"/>
        <end position="352"/>
    </location>
</feature>
<dbReference type="SUPFAM" id="SSF57016">
    <property type="entry name" value="Plant lectins/antimicrobial peptides"/>
    <property type="match status" value="1"/>
</dbReference>
<dbReference type="CDD" id="cd00118">
    <property type="entry name" value="LysM"/>
    <property type="match status" value="1"/>
</dbReference>
<keyword evidence="3" id="KW-0732">Signal</keyword>
<dbReference type="Pfam" id="PF01476">
    <property type="entry name" value="LysM"/>
    <property type="match status" value="1"/>
</dbReference>
<reference evidence="6" key="1">
    <citation type="journal article" date="2017" name="Nat. Microbiol.">
        <title>Global analysis of biosynthetic gene clusters reveals vast potential of secondary metabolite production in Penicillium species.</title>
        <authorList>
            <person name="Nielsen J.C."/>
            <person name="Grijseels S."/>
            <person name="Prigent S."/>
            <person name="Ji B."/>
            <person name="Dainat J."/>
            <person name="Nielsen K.F."/>
            <person name="Frisvad J.C."/>
            <person name="Workman M."/>
            <person name="Nielsen J."/>
        </authorList>
    </citation>
    <scope>NUCLEOTIDE SEQUENCE [LARGE SCALE GENOMIC DNA]</scope>
    <source>
        <strain evidence="6">IBT 4502</strain>
    </source>
</reference>
<dbReference type="InterPro" id="IPR036779">
    <property type="entry name" value="LysM_dom_sf"/>
</dbReference>
<dbReference type="SMART" id="SM00257">
    <property type="entry name" value="LysM"/>
    <property type="match status" value="1"/>
</dbReference>
<dbReference type="InterPro" id="IPR036861">
    <property type="entry name" value="Endochitinase-like_sf"/>
</dbReference>
<dbReference type="InterPro" id="IPR057277">
    <property type="entry name" value="LysM_C"/>
</dbReference>
<evidence type="ECO:0000313" key="6">
    <source>
        <dbReference type="Proteomes" id="UP000191408"/>
    </source>
</evidence>
<dbReference type="AlphaFoldDB" id="A0A1V6NGA1"/>
<dbReference type="EMBL" id="MDYM01000009">
    <property type="protein sequence ID" value="OQD63629.1"/>
    <property type="molecule type" value="Genomic_DNA"/>
</dbReference>
<evidence type="ECO:0000256" key="1">
    <source>
        <dbReference type="ARBA" id="ARBA00022669"/>
    </source>
</evidence>
<keyword evidence="1" id="KW-0147">Chitin-binding</keyword>
<dbReference type="PANTHER" id="PTHR47700:SF2">
    <property type="entry name" value="CHITINASE"/>
    <property type="match status" value="1"/>
</dbReference>
<keyword evidence="6" id="KW-1185">Reference proteome</keyword>
<feature type="signal peptide" evidence="3">
    <location>
        <begin position="1"/>
        <end position="26"/>
    </location>
</feature>
<dbReference type="PANTHER" id="PTHR47700">
    <property type="entry name" value="V CHITINASE, PUTATIVE (AFU_ORTHOLOGUE AFUA_6G13720)-RELATED"/>
    <property type="match status" value="1"/>
</dbReference>
<organism evidence="5 6">
    <name type="scientific">Penicillium polonicum</name>
    <dbReference type="NCBI Taxonomy" id="60169"/>
    <lineage>
        <taxon>Eukaryota</taxon>
        <taxon>Fungi</taxon>
        <taxon>Dikarya</taxon>
        <taxon>Ascomycota</taxon>
        <taxon>Pezizomycotina</taxon>
        <taxon>Eurotiomycetes</taxon>
        <taxon>Eurotiomycetidae</taxon>
        <taxon>Eurotiales</taxon>
        <taxon>Aspergillaceae</taxon>
        <taxon>Penicillium</taxon>
    </lineage>
</organism>
<dbReference type="Gene3D" id="3.30.60.10">
    <property type="entry name" value="Endochitinase-like"/>
    <property type="match status" value="1"/>
</dbReference>
<dbReference type="Proteomes" id="UP000191408">
    <property type="component" value="Unassembled WGS sequence"/>
</dbReference>
<dbReference type="PROSITE" id="PS51782">
    <property type="entry name" value="LYSM"/>
    <property type="match status" value="1"/>
</dbReference>
<accession>A0A1V6NGA1</accession>
<dbReference type="InterPro" id="IPR053214">
    <property type="entry name" value="LysM12-like"/>
</dbReference>
<dbReference type="Pfam" id="PF25139">
    <property type="entry name" value="LysM14_C"/>
    <property type="match status" value="1"/>
</dbReference>
<proteinExistence type="predicted"/>
<feature type="domain" description="LysM" evidence="4">
    <location>
        <begin position="55"/>
        <end position="103"/>
    </location>
</feature>
<gene>
    <name evidence="5" type="ORF">PENPOL_c009G02374</name>
</gene>
<dbReference type="GO" id="GO:0008061">
    <property type="term" value="F:chitin binding"/>
    <property type="evidence" value="ECO:0007669"/>
    <property type="project" value="UniProtKB-KW"/>
</dbReference>
<evidence type="ECO:0000259" key="4">
    <source>
        <dbReference type="PROSITE" id="PS51782"/>
    </source>
</evidence>
<evidence type="ECO:0000256" key="2">
    <source>
        <dbReference type="ARBA" id="ARBA00023026"/>
    </source>
</evidence>
<sequence length="352" mass="38689">MFKGILNAMNPIHILLSLLLVHLATAQPGHGFGDSHGHSLNKRSPPAPGGDSICNTYIIQEHDTCARLAERYKVTTSNIESWNVGSWGWPGCARLKQGDFVCLGSGALPMPVALPNAVCGPQVPGTQRPAKYSDLASLNPCPSSQCCAKSGQCGTSSAFCHNEKYYLKDEHFEKDYFKDYFKNNHYFKGDYLQNDDNFKNYESKHVPPPSKTTTSVAPTQTWQMSVYSKDKCEGDYFTVQGHEDQHAAPCIVLTDDTNTKISDSTTSCRWWSDAGLNWGTCASSKLTKPKSWYIKSGKCAVFSGKKCVDEDWIGETYAPFKGCQSGRTGFMSPGKGKTWGAVQCYEMKSSGA</sequence>
<name>A0A1V6NGA1_PENPO</name>
<protein>
    <recommendedName>
        <fullName evidence="4">LysM domain-containing protein</fullName>
    </recommendedName>
</protein>
<keyword evidence="2" id="KW-0843">Virulence</keyword>
<comment type="caution">
    <text evidence="5">The sequence shown here is derived from an EMBL/GenBank/DDBJ whole genome shotgun (WGS) entry which is preliminary data.</text>
</comment>